<protein>
    <submittedName>
        <fullName evidence="12">Variant surface glycoprotein 1125.3197</fullName>
    </submittedName>
</protein>
<dbReference type="Pfam" id="PF00913">
    <property type="entry name" value="Trypan_glycop"/>
    <property type="match status" value="1"/>
</dbReference>
<evidence type="ECO:0000256" key="7">
    <source>
        <dbReference type="ARBA" id="ARBA00023288"/>
    </source>
</evidence>
<evidence type="ECO:0000259" key="10">
    <source>
        <dbReference type="Pfam" id="PF00913"/>
    </source>
</evidence>
<dbReference type="VEuPathDB" id="TriTrypDB:Tb927.6.5550"/>
<evidence type="ECO:0000256" key="3">
    <source>
        <dbReference type="ARBA" id="ARBA00022475"/>
    </source>
</evidence>
<evidence type="ECO:0000256" key="2">
    <source>
        <dbReference type="ARBA" id="ARBA00004609"/>
    </source>
</evidence>
<evidence type="ECO:0000313" key="12">
    <source>
        <dbReference type="EMBL" id="APD74539.1"/>
    </source>
</evidence>
<dbReference type="Gene3D" id="3.30.1680.30">
    <property type="match status" value="1"/>
</dbReference>
<organism evidence="12">
    <name type="scientific">Trypanosoma brucei</name>
    <dbReference type="NCBI Taxonomy" id="5691"/>
    <lineage>
        <taxon>Eukaryota</taxon>
        <taxon>Discoba</taxon>
        <taxon>Euglenozoa</taxon>
        <taxon>Kinetoplastea</taxon>
        <taxon>Metakinetoplastina</taxon>
        <taxon>Trypanosomatida</taxon>
        <taxon>Trypanosomatidae</taxon>
        <taxon>Trypanosoma</taxon>
    </lineage>
</organism>
<evidence type="ECO:0000256" key="5">
    <source>
        <dbReference type="ARBA" id="ARBA00023136"/>
    </source>
</evidence>
<evidence type="ECO:0000256" key="6">
    <source>
        <dbReference type="ARBA" id="ARBA00023180"/>
    </source>
</evidence>
<evidence type="ECO:0000256" key="8">
    <source>
        <dbReference type="SAM" id="MobiDB-lite"/>
    </source>
</evidence>
<keyword evidence="7" id="KW-0449">Lipoprotein</keyword>
<dbReference type="SUPFAM" id="SSF58087">
    <property type="entry name" value="Variant surface glycoprotein (N-terminal domain)"/>
    <property type="match status" value="1"/>
</dbReference>
<dbReference type="AlphaFoldDB" id="A0A1J0R9M6"/>
<reference evidence="12" key="1">
    <citation type="submission" date="2016-08" db="EMBL/GenBank/DDBJ databases">
        <title>VSG repertoire of Trypanosoma brucei EATRO 1125.</title>
        <authorList>
            <person name="Cross G.A."/>
        </authorList>
    </citation>
    <scope>NUCLEOTIDE SEQUENCE</scope>
    <source>
        <strain evidence="12">EATRO 1125</strain>
    </source>
</reference>
<feature type="signal peptide" evidence="9">
    <location>
        <begin position="1"/>
        <end position="21"/>
    </location>
</feature>
<feature type="domain" description="Trypanosome variant surface glycoprotein C-terminal" evidence="11">
    <location>
        <begin position="394"/>
        <end position="463"/>
    </location>
</feature>
<dbReference type="GO" id="GO:0005886">
    <property type="term" value="C:plasma membrane"/>
    <property type="evidence" value="ECO:0007669"/>
    <property type="project" value="UniProtKB-SubCell"/>
</dbReference>
<dbReference type="GO" id="GO:0098552">
    <property type="term" value="C:side of membrane"/>
    <property type="evidence" value="ECO:0007669"/>
    <property type="project" value="UniProtKB-KW"/>
</dbReference>
<proteinExistence type="predicted"/>
<comment type="function">
    <text evidence="1">VSG forms a coat on the surface of the parasite. The trypanosome evades the immune response of the host by expressing a series of antigenically distinct VSGs from an estimated 1000 VSG genes.</text>
</comment>
<evidence type="ECO:0000259" key="11">
    <source>
        <dbReference type="Pfam" id="PF10659"/>
    </source>
</evidence>
<feature type="region of interest" description="Disordered" evidence="8">
    <location>
        <begin position="426"/>
        <end position="445"/>
    </location>
</feature>
<dbReference type="GO" id="GO:0042783">
    <property type="term" value="P:symbiont-mediated evasion of host immune response"/>
    <property type="evidence" value="ECO:0007669"/>
    <property type="project" value="InterPro"/>
</dbReference>
<feature type="domain" description="Trypanosome variant surface glycoprotein A-type N-terminal" evidence="10">
    <location>
        <begin position="9"/>
        <end position="347"/>
    </location>
</feature>
<keyword evidence="5" id="KW-0472">Membrane</keyword>
<dbReference type="Pfam" id="PF10659">
    <property type="entry name" value="Trypan_glycop_C"/>
    <property type="match status" value="1"/>
</dbReference>
<evidence type="ECO:0000256" key="9">
    <source>
        <dbReference type="SAM" id="SignalP"/>
    </source>
</evidence>
<dbReference type="Gene3D" id="3.90.150.10">
    <property type="entry name" value="Variant Surface Glycoprotein, subunit A domain 1"/>
    <property type="match status" value="1"/>
</dbReference>
<evidence type="ECO:0000256" key="4">
    <source>
        <dbReference type="ARBA" id="ARBA00022622"/>
    </source>
</evidence>
<dbReference type="EMBL" id="KX700583">
    <property type="protein sequence ID" value="APD74539.1"/>
    <property type="molecule type" value="Genomic_DNA"/>
</dbReference>
<keyword evidence="6" id="KW-0325">Glycoprotein</keyword>
<dbReference type="InterPro" id="IPR019609">
    <property type="entry name" value="Variant_surf_glycoprt_trypan_C"/>
</dbReference>
<evidence type="ECO:0000256" key="1">
    <source>
        <dbReference type="ARBA" id="ARBA00002523"/>
    </source>
</evidence>
<name>A0A1J0R9M6_9TRYP</name>
<feature type="chain" id="PRO_5012814188" evidence="9">
    <location>
        <begin position="22"/>
        <end position="466"/>
    </location>
</feature>
<sequence>MLSKGISVFLLLSAHLRQPEAASEGALHLTAIKEICGTAKAGKAIAKVIDGRISQLTEWQNDYTLFRRKMVILQMLDMEARSKLELLKVFADASLREIKNELQTIAKAAATTAATAGYAAGRIDEFINVFRSTRDTAGTGNVCIIKGSDNARVEDADLADCLDTAIDTAKHDEAMATLAKPAFNYGGKGALTATKTCTLTKNDLSAYSGANQGQLTEPKWGAGILHIKHSGNGGGAAVIATDKSALPAHKAAQTAASAMQHTLTDKQYPPVRHYTDLTKILTDKEVSPAMAEAIKAATGKTDTPGYTPTAKELQTIFGFTEGETKIKFVEQLKERKVNIKVSKTTKQIGVLELTENQISEGEGQALIKIQQEVSAASEEKVCESTDKKTAEDICSKITGATECGGKPYCSYNETEKDTSKKCKFNSTKAEKSGAPVTQTQTGAAETTTVNCGKHKNKQTKVEKQEC</sequence>
<keyword evidence="4" id="KW-0336">GPI-anchor</keyword>
<accession>A0A1J0R9M6</accession>
<dbReference type="InterPro" id="IPR001812">
    <property type="entry name" value="Trypano_VSG_A_N_dom"/>
</dbReference>
<dbReference type="VEuPathDB" id="TriTrypDB:Tb427_000267600"/>
<comment type="subcellular location">
    <subcellularLocation>
        <location evidence="2">Cell membrane</location>
        <topology evidence="2">Lipid-anchor</topology>
        <topology evidence="2">GPI-anchor</topology>
    </subcellularLocation>
</comment>
<keyword evidence="3" id="KW-1003">Cell membrane</keyword>
<keyword evidence="9" id="KW-0732">Signal</keyword>